<feature type="region of interest" description="Disordered" evidence="1">
    <location>
        <begin position="54"/>
        <end position="94"/>
    </location>
</feature>
<comment type="caution">
    <text evidence="2">The sequence shown here is derived from an EMBL/GenBank/DDBJ whole genome shotgun (WGS) entry which is preliminary data.</text>
</comment>
<evidence type="ECO:0000313" key="2">
    <source>
        <dbReference type="EMBL" id="KAJ1527847.1"/>
    </source>
</evidence>
<gene>
    <name evidence="2" type="ORF">ONE63_007787</name>
</gene>
<dbReference type="EMBL" id="JAPTSV010000005">
    <property type="protein sequence ID" value="KAJ1527847.1"/>
    <property type="molecule type" value="Genomic_DNA"/>
</dbReference>
<evidence type="ECO:0000256" key="1">
    <source>
        <dbReference type="SAM" id="MobiDB-lite"/>
    </source>
</evidence>
<feature type="compositionally biased region" description="Low complexity" evidence="1">
    <location>
        <begin position="54"/>
        <end position="72"/>
    </location>
</feature>
<accession>A0AAV7XR97</accession>
<dbReference type="AlphaFoldDB" id="A0AAV7XR97"/>
<name>A0AAV7XR97_9NEOP</name>
<dbReference type="Proteomes" id="UP001075354">
    <property type="component" value="Chromosome 5"/>
</dbReference>
<sequence>MCVVVRPGLLDEVPPRLARPGRPLVRHGQDGRRLVQDVVHAQRLGGPRARRLRAAPLRPRPQQGGCRGGSRPAALPSPVTPVRAADSAARWSSR</sequence>
<feature type="compositionally biased region" description="Low complexity" evidence="1">
    <location>
        <begin position="83"/>
        <end position="94"/>
    </location>
</feature>
<organism evidence="2 3">
    <name type="scientific">Megalurothrips usitatus</name>
    <name type="common">bean blossom thrips</name>
    <dbReference type="NCBI Taxonomy" id="439358"/>
    <lineage>
        <taxon>Eukaryota</taxon>
        <taxon>Metazoa</taxon>
        <taxon>Ecdysozoa</taxon>
        <taxon>Arthropoda</taxon>
        <taxon>Hexapoda</taxon>
        <taxon>Insecta</taxon>
        <taxon>Pterygota</taxon>
        <taxon>Neoptera</taxon>
        <taxon>Paraneoptera</taxon>
        <taxon>Thysanoptera</taxon>
        <taxon>Terebrantia</taxon>
        <taxon>Thripoidea</taxon>
        <taxon>Thripidae</taxon>
        <taxon>Megalurothrips</taxon>
    </lineage>
</organism>
<proteinExistence type="predicted"/>
<reference evidence="2" key="1">
    <citation type="submission" date="2022-12" db="EMBL/GenBank/DDBJ databases">
        <title>Chromosome-level genome assembly of the bean flower thrips Megalurothrips usitatus.</title>
        <authorList>
            <person name="Ma L."/>
            <person name="Liu Q."/>
            <person name="Li H."/>
            <person name="Cai W."/>
        </authorList>
    </citation>
    <scope>NUCLEOTIDE SEQUENCE</scope>
    <source>
        <strain evidence="2">Cailab_2022a</strain>
    </source>
</reference>
<protein>
    <submittedName>
        <fullName evidence="2">Uncharacterized protein</fullName>
    </submittedName>
</protein>
<keyword evidence="3" id="KW-1185">Reference proteome</keyword>
<evidence type="ECO:0000313" key="3">
    <source>
        <dbReference type="Proteomes" id="UP001075354"/>
    </source>
</evidence>